<feature type="disulfide bond" evidence="9">
    <location>
        <begin position="363"/>
        <end position="372"/>
    </location>
</feature>
<dbReference type="PRINTS" id="PR00176">
    <property type="entry name" value="NANEUSMPORT"/>
</dbReference>
<evidence type="ECO:0000256" key="6">
    <source>
        <dbReference type="ARBA" id="ARBA00022989"/>
    </source>
</evidence>
<feature type="binding site" evidence="8">
    <location>
        <position position="194"/>
    </location>
    <ligand>
        <name>Na(+)</name>
        <dbReference type="ChEBI" id="CHEBI:29101"/>
        <label>1</label>
    </ligand>
</feature>
<keyword evidence="8" id="KW-0915">Sodium</keyword>
<feature type="transmembrane region" description="Helical" evidence="11">
    <location>
        <begin position="411"/>
        <end position="429"/>
    </location>
</feature>
<dbReference type="AlphaFoldDB" id="A0A7R9K5T9"/>
<feature type="transmembrane region" description="Helical" evidence="11">
    <location>
        <begin position="741"/>
        <end position="763"/>
    </location>
</feature>
<evidence type="ECO:0000256" key="11">
    <source>
        <dbReference type="SAM" id="Phobius"/>
    </source>
</evidence>
<keyword evidence="7 11" id="KW-0472">Membrane</keyword>
<feature type="transmembrane region" description="Helical" evidence="11">
    <location>
        <begin position="582"/>
        <end position="607"/>
    </location>
</feature>
<evidence type="ECO:0000256" key="8">
    <source>
        <dbReference type="PIRSR" id="PIRSR600175-1"/>
    </source>
</evidence>
<keyword evidence="5 10" id="KW-0769">Symport</keyword>
<evidence type="ECO:0000256" key="3">
    <source>
        <dbReference type="ARBA" id="ARBA00022448"/>
    </source>
</evidence>
<feature type="transmembrane region" description="Helical" evidence="11">
    <location>
        <begin position="628"/>
        <end position="652"/>
    </location>
</feature>
<feature type="binding site" evidence="8">
    <location>
        <position position="201"/>
    </location>
    <ligand>
        <name>Na(+)</name>
        <dbReference type="ChEBI" id="CHEBI:29101"/>
        <label>1</label>
    </ligand>
</feature>
<comment type="subcellular location">
    <subcellularLocation>
        <location evidence="1">Membrane</location>
        <topology evidence="1">Multi-pass membrane protein</topology>
    </subcellularLocation>
</comment>
<evidence type="ECO:0000256" key="10">
    <source>
        <dbReference type="RuleBase" id="RU003732"/>
    </source>
</evidence>
<evidence type="ECO:0000256" key="1">
    <source>
        <dbReference type="ARBA" id="ARBA00004141"/>
    </source>
</evidence>
<feature type="binding site" evidence="8">
    <location>
        <position position="598"/>
    </location>
    <ligand>
        <name>Na(+)</name>
        <dbReference type="ChEBI" id="CHEBI:29101"/>
        <label>1</label>
    </ligand>
</feature>
<reference evidence="12" key="1">
    <citation type="submission" date="2020-11" db="EMBL/GenBank/DDBJ databases">
        <authorList>
            <person name="Tran Van P."/>
        </authorList>
    </citation>
    <scope>NUCLEOTIDE SEQUENCE</scope>
</reference>
<dbReference type="InterPro" id="IPR037272">
    <property type="entry name" value="SNS_sf"/>
</dbReference>
<dbReference type="PROSITE" id="PS00610">
    <property type="entry name" value="NA_NEUROTRAN_SYMP_1"/>
    <property type="match status" value="1"/>
</dbReference>
<feature type="binding site" evidence="8">
    <location>
        <position position="197"/>
    </location>
    <ligand>
        <name>Na(+)</name>
        <dbReference type="ChEBI" id="CHEBI:29101"/>
        <label>1</label>
    </ligand>
</feature>
<keyword evidence="8" id="KW-0479">Metal-binding</keyword>
<proteinExistence type="inferred from homology"/>
<evidence type="ECO:0000256" key="4">
    <source>
        <dbReference type="ARBA" id="ARBA00022692"/>
    </source>
</evidence>
<keyword evidence="4 10" id="KW-0812">Transmembrane</keyword>
<dbReference type="GO" id="GO:0005283">
    <property type="term" value="F:amino acid:sodium symporter activity"/>
    <property type="evidence" value="ECO:0007669"/>
    <property type="project" value="TreeGrafter"/>
</dbReference>
<dbReference type="SUPFAM" id="SSF161070">
    <property type="entry name" value="SNF-like"/>
    <property type="match status" value="2"/>
</dbReference>
<dbReference type="EMBL" id="OE843800">
    <property type="protein sequence ID" value="CAD7603926.1"/>
    <property type="molecule type" value="Genomic_DNA"/>
</dbReference>
<feature type="transmembrane region" description="Helical" evidence="11">
    <location>
        <begin position="486"/>
        <end position="506"/>
    </location>
</feature>
<protein>
    <recommendedName>
        <fullName evidence="10">Transporter</fullName>
    </recommendedName>
</protein>
<evidence type="ECO:0000256" key="7">
    <source>
        <dbReference type="ARBA" id="ARBA00023136"/>
    </source>
</evidence>
<gene>
    <name evidence="12" type="ORF">TGEB3V08_LOCUS8964</name>
</gene>
<dbReference type="GO" id="GO:0089718">
    <property type="term" value="P:amino acid import across plasma membrane"/>
    <property type="evidence" value="ECO:0007669"/>
    <property type="project" value="TreeGrafter"/>
</dbReference>
<dbReference type="PROSITE" id="PS50267">
    <property type="entry name" value="NA_NEUROTRAN_SYMP_3"/>
    <property type="match status" value="1"/>
</dbReference>
<feature type="transmembrane region" description="Helical" evidence="11">
    <location>
        <begin position="441"/>
        <end position="461"/>
    </location>
</feature>
<dbReference type="Pfam" id="PF00209">
    <property type="entry name" value="SNF"/>
    <property type="match status" value="2"/>
</dbReference>
<evidence type="ECO:0000313" key="12">
    <source>
        <dbReference type="EMBL" id="CAD7603926.1"/>
    </source>
</evidence>
<feature type="transmembrane region" description="Helical" evidence="11">
    <location>
        <begin position="274"/>
        <end position="298"/>
    </location>
</feature>
<feature type="transmembrane region" description="Helical" evidence="11">
    <location>
        <begin position="658"/>
        <end position="681"/>
    </location>
</feature>
<comment type="similarity">
    <text evidence="2 10">Belongs to the sodium:neurotransmitter symporter (SNF) (TC 2.A.22) family.</text>
</comment>
<dbReference type="GO" id="GO:0046872">
    <property type="term" value="F:metal ion binding"/>
    <property type="evidence" value="ECO:0007669"/>
    <property type="project" value="UniProtKB-KW"/>
</dbReference>
<feature type="transmembrane region" description="Helical" evidence="11">
    <location>
        <begin position="518"/>
        <end position="544"/>
    </location>
</feature>
<feature type="binding site" evidence="8">
    <location>
        <position position="529"/>
    </location>
    <ligand>
        <name>Na(+)</name>
        <dbReference type="ChEBI" id="CHEBI:29101"/>
        <label>1</label>
    </ligand>
</feature>
<feature type="binding site" evidence="8">
    <location>
        <position position="594"/>
    </location>
    <ligand>
        <name>Na(+)</name>
        <dbReference type="ChEBI" id="CHEBI:29101"/>
        <label>1</label>
    </ligand>
</feature>
<dbReference type="InterPro" id="IPR000175">
    <property type="entry name" value="Na/ntran_symport"/>
</dbReference>
<name>A0A7R9K5T9_TIMGE</name>
<evidence type="ECO:0000256" key="9">
    <source>
        <dbReference type="PIRSR" id="PIRSR600175-2"/>
    </source>
</evidence>
<dbReference type="PANTHER" id="PTHR11616:SF303">
    <property type="entry name" value="SODIUM- AND CHLORIDE-DEPENDENT GABA TRANSPORTER INE"/>
    <property type="match status" value="1"/>
</dbReference>
<accession>A0A7R9K5T9</accession>
<sequence length="773" mass="87475">MNHTSSVRACVFESMTLLQLVEQLDLITTGSHQIIKCTETSVHLSSRNLRANNKCPSVEIVCVTWVLNSSSLGKGRVRIPDIFRPPDHQMDYISIVTCYLQTYVDPPHHQMDYTSIATCYLQTCVDPPHHQLDYTSIVTCYLQTYVDHQPMEVDLTSSSGGSSYYDPLDDLTDYRPPRRQHWSNKAQFVLACVGYCVGLGNVWRFPYLCYKSGGGQFYNQLLRTVSHCHILRDLTPPLIEIIKPPYQNSSEFTKRRESSLKVGLILTSMTRCPLVVPGVFLVPYFIILVICGVPMLYMELAVGQYTRRGPIGALGQICPLFKGAGLASVVISFLMSTYYNVIIAYTLYYFFTAFKSDAPWSQCNNLWNTPQCWQPSKILNISRPNKSRTPSEEFYEHKVLHMSDGIDNFGVIRWELAACLIVAWILVYFSIWKSVKSSGKVLYFTATFPYILIIAFLARALTLEGADLGLRYFFKPRWELLGDSKVWVHATAQNFNSIGIAFGSVISFSSYNRFNNQILVDTLAVSTINGVTSLLVGIFAFATIGNIATEQGTSVEDVLSDGPGLVFVVYPQAMAKMPASQLWAVLFFFMLLCLGMNSQFAIVEVVVTSIQDGFPNWIKKRLMCHEMLVLIVCVVSFLFGLPHITEGGIYFFQLVDHFAASISIMYLAFFEVIAISWFYGAHRLAKNVHEMTGRHPSLYFRFCWWIAAPVLIMAVWVFSLIDYEPPHYNNGEYKYPLWAEALGWFIASLSLLCIPAFAVIVFIRSEGNSFMEV</sequence>
<evidence type="ECO:0000256" key="2">
    <source>
        <dbReference type="ARBA" id="ARBA00006459"/>
    </source>
</evidence>
<keyword evidence="9" id="KW-1015">Disulfide bond</keyword>
<feature type="transmembrane region" description="Helical" evidence="11">
    <location>
        <begin position="326"/>
        <end position="351"/>
    </location>
</feature>
<evidence type="ECO:0000256" key="5">
    <source>
        <dbReference type="ARBA" id="ARBA00022847"/>
    </source>
</evidence>
<dbReference type="PANTHER" id="PTHR11616">
    <property type="entry name" value="SODIUM/CHLORIDE DEPENDENT TRANSPORTER"/>
    <property type="match status" value="1"/>
</dbReference>
<feature type="binding site" evidence="8">
    <location>
        <position position="497"/>
    </location>
    <ligand>
        <name>Na(+)</name>
        <dbReference type="ChEBI" id="CHEBI:29101"/>
        <label>1</label>
    </ligand>
</feature>
<keyword evidence="3 10" id="KW-0813">Transport</keyword>
<feature type="transmembrane region" description="Helical" evidence="11">
    <location>
        <begin position="702"/>
        <end position="721"/>
    </location>
</feature>
<organism evidence="12">
    <name type="scientific">Timema genevievae</name>
    <name type="common">Walking stick</name>
    <dbReference type="NCBI Taxonomy" id="629358"/>
    <lineage>
        <taxon>Eukaryota</taxon>
        <taxon>Metazoa</taxon>
        <taxon>Ecdysozoa</taxon>
        <taxon>Arthropoda</taxon>
        <taxon>Hexapoda</taxon>
        <taxon>Insecta</taxon>
        <taxon>Pterygota</taxon>
        <taxon>Neoptera</taxon>
        <taxon>Polyneoptera</taxon>
        <taxon>Phasmatodea</taxon>
        <taxon>Timematodea</taxon>
        <taxon>Timematoidea</taxon>
        <taxon>Timematidae</taxon>
        <taxon>Timema</taxon>
    </lineage>
</organism>
<dbReference type="GO" id="GO:0005886">
    <property type="term" value="C:plasma membrane"/>
    <property type="evidence" value="ECO:0007669"/>
    <property type="project" value="TreeGrafter"/>
</dbReference>
<keyword evidence="6 11" id="KW-1133">Transmembrane helix</keyword>